<organism evidence="4 5">
    <name type="scientific">[Myrmecia] bisecta</name>
    <dbReference type="NCBI Taxonomy" id="41462"/>
    <lineage>
        <taxon>Eukaryota</taxon>
        <taxon>Viridiplantae</taxon>
        <taxon>Chlorophyta</taxon>
        <taxon>core chlorophytes</taxon>
        <taxon>Trebouxiophyceae</taxon>
        <taxon>Trebouxiales</taxon>
        <taxon>Trebouxiaceae</taxon>
        <taxon>Myrmecia</taxon>
    </lineage>
</organism>
<dbReference type="GO" id="GO:0010468">
    <property type="term" value="P:regulation of gene expression"/>
    <property type="evidence" value="ECO:0007669"/>
    <property type="project" value="TreeGrafter"/>
</dbReference>
<dbReference type="Pfam" id="PF14622">
    <property type="entry name" value="Ribonucleas_3_3"/>
    <property type="match status" value="1"/>
</dbReference>
<dbReference type="Proteomes" id="UP001489004">
    <property type="component" value="Unassembled WGS sequence"/>
</dbReference>
<dbReference type="PROSITE" id="PS50142">
    <property type="entry name" value="RNASE_3_2"/>
    <property type="match status" value="1"/>
</dbReference>
<dbReference type="EMBL" id="JALJOR010000009">
    <property type="protein sequence ID" value="KAK9811497.1"/>
    <property type="molecule type" value="Genomic_DNA"/>
</dbReference>
<dbReference type="SMART" id="SM00535">
    <property type="entry name" value="RIBOc"/>
    <property type="match status" value="1"/>
</dbReference>
<dbReference type="PANTHER" id="PTHR11207">
    <property type="entry name" value="RIBONUCLEASE III"/>
    <property type="match status" value="1"/>
</dbReference>
<dbReference type="PANTHER" id="PTHR11207:SF0">
    <property type="entry name" value="RIBONUCLEASE 3"/>
    <property type="match status" value="1"/>
</dbReference>
<keyword evidence="1" id="KW-0694">RNA-binding</keyword>
<proteinExistence type="predicted"/>
<accession>A0AAW1PU69</accession>
<dbReference type="GO" id="GO:0004525">
    <property type="term" value="F:ribonuclease III activity"/>
    <property type="evidence" value="ECO:0007669"/>
    <property type="project" value="InterPro"/>
</dbReference>
<dbReference type="CDD" id="cd00593">
    <property type="entry name" value="RIBOc"/>
    <property type="match status" value="1"/>
</dbReference>
<dbReference type="InterPro" id="IPR036389">
    <property type="entry name" value="RNase_III_sf"/>
</dbReference>
<comment type="caution">
    <text evidence="4">The sequence shown here is derived from an EMBL/GenBank/DDBJ whole genome shotgun (WGS) entry which is preliminary data.</text>
</comment>
<dbReference type="GO" id="GO:0006396">
    <property type="term" value="P:RNA processing"/>
    <property type="evidence" value="ECO:0007669"/>
    <property type="project" value="InterPro"/>
</dbReference>
<evidence type="ECO:0000256" key="2">
    <source>
        <dbReference type="SAM" id="MobiDB-lite"/>
    </source>
</evidence>
<reference evidence="4 5" key="1">
    <citation type="journal article" date="2024" name="Nat. Commun.">
        <title>Phylogenomics reveals the evolutionary origins of lichenization in chlorophyte algae.</title>
        <authorList>
            <person name="Puginier C."/>
            <person name="Libourel C."/>
            <person name="Otte J."/>
            <person name="Skaloud P."/>
            <person name="Haon M."/>
            <person name="Grisel S."/>
            <person name="Petersen M."/>
            <person name="Berrin J.G."/>
            <person name="Delaux P.M."/>
            <person name="Dal Grande F."/>
            <person name="Keller J."/>
        </authorList>
    </citation>
    <scope>NUCLEOTIDE SEQUENCE [LARGE SCALE GENOMIC DNA]</scope>
    <source>
        <strain evidence="4 5">SAG 2043</strain>
    </source>
</reference>
<dbReference type="SUPFAM" id="SSF69065">
    <property type="entry name" value="RNase III domain-like"/>
    <property type="match status" value="1"/>
</dbReference>
<feature type="compositionally biased region" description="Low complexity" evidence="2">
    <location>
        <begin position="23"/>
        <end position="32"/>
    </location>
</feature>
<evidence type="ECO:0000313" key="5">
    <source>
        <dbReference type="Proteomes" id="UP001489004"/>
    </source>
</evidence>
<feature type="compositionally biased region" description="Polar residues" evidence="2">
    <location>
        <begin position="34"/>
        <end position="52"/>
    </location>
</feature>
<dbReference type="PROSITE" id="PS00517">
    <property type="entry name" value="RNASE_3_1"/>
    <property type="match status" value="1"/>
</dbReference>
<dbReference type="PROSITE" id="PS51257">
    <property type="entry name" value="PROKAR_LIPOPROTEIN"/>
    <property type="match status" value="1"/>
</dbReference>
<dbReference type="Gene3D" id="1.10.1520.10">
    <property type="entry name" value="Ribonuclease III domain"/>
    <property type="match status" value="1"/>
</dbReference>
<gene>
    <name evidence="4" type="ORF">WJX72_004836</name>
</gene>
<evidence type="ECO:0000313" key="4">
    <source>
        <dbReference type="EMBL" id="KAK9811497.1"/>
    </source>
</evidence>
<protein>
    <recommendedName>
        <fullName evidence="3">RNase III domain-containing protein</fullName>
    </recommendedName>
</protein>
<name>A0AAW1PU69_9CHLO</name>
<evidence type="ECO:0000256" key="1">
    <source>
        <dbReference type="ARBA" id="ARBA00022884"/>
    </source>
</evidence>
<sequence length="519" mass="56809">MATHRHKWTGRTVPRLPSSTWPAGSASACAAAQTDWTSQPGNKQSQARNQQASKKKLSKSTHTSTHNSVQAVNFQERDKEAVPSHALYAFPAAKQAQQYCVIHTFCTNPKGSEPIKLPWTTGSWQLVSEELVSVRGPNTEADWEKLTDALPASSDEAKQSLLHKRAKQLQVNEVAARVVADSAAAESSALATDAACITAEAANNGVPLTKSASPRTTVDAVAVVVPPTETAAPSSAAAKLGFDSTGRCPDPLADLPRWRVEALLGLPVCNLDLYRAAFTCSSVLPDDLVVDKSFERLEYLGDSVLELAIRDYIFKRYPTATEGFLSQLQQSLGSGRAVYDYAWHLHLERFLVLNISAMVASKAQRYSSYSKVTGDVFEAVVAAVYLEHGYETAKRWIIKIMEELVDFNRAVEGRLAWQTLVRYANKNKLGRLEFNTRFGAAEKLQAGQAKAQEWIRRNAGRWLEEQWVSQVMLSTGEVLGCGSDIHRSTAELLASQDAIARLGASAPHILQAADLRFRA</sequence>
<keyword evidence="5" id="KW-1185">Reference proteome</keyword>
<feature type="domain" description="RNase III" evidence="3">
    <location>
        <begin position="264"/>
        <end position="389"/>
    </location>
</feature>
<dbReference type="GO" id="GO:0005634">
    <property type="term" value="C:nucleus"/>
    <property type="evidence" value="ECO:0007669"/>
    <property type="project" value="TreeGrafter"/>
</dbReference>
<dbReference type="AlphaFoldDB" id="A0AAW1PU69"/>
<dbReference type="InterPro" id="IPR000999">
    <property type="entry name" value="RNase_III_dom"/>
</dbReference>
<dbReference type="GO" id="GO:0003725">
    <property type="term" value="F:double-stranded RNA binding"/>
    <property type="evidence" value="ECO:0007669"/>
    <property type="project" value="TreeGrafter"/>
</dbReference>
<evidence type="ECO:0000259" key="3">
    <source>
        <dbReference type="PROSITE" id="PS50142"/>
    </source>
</evidence>
<feature type="region of interest" description="Disordered" evidence="2">
    <location>
        <begin position="1"/>
        <end position="73"/>
    </location>
</feature>